<organism evidence="2 3">
    <name type="scientific">Saltatorellus ferox</name>
    <dbReference type="NCBI Taxonomy" id="2528018"/>
    <lineage>
        <taxon>Bacteria</taxon>
        <taxon>Pseudomonadati</taxon>
        <taxon>Planctomycetota</taxon>
        <taxon>Planctomycetia</taxon>
        <taxon>Planctomycetia incertae sedis</taxon>
        <taxon>Saltatorellus</taxon>
    </lineage>
</organism>
<evidence type="ECO:0000313" key="3">
    <source>
        <dbReference type="Proteomes" id="UP000320390"/>
    </source>
</evidence>
<accession>A0A518F024</accession>
<dbReference type="Pfam" id="PF09969">
    <property type="entry name" value="DUF2203"/>
    <property type="match status" value="1"/>
</dbReference>
<dbReference type="Proteomes" id="UP000320390">
    <property type="component" value="Chromosome"/>
</dbReference>
<sequence>MNQSYDKDHASKLVPLLEMIFAEVADRRRAIRSLERELKAEKQNAGPSGRKIGQLTAALANHKRELRLASKEFERLGCVVDEHNPNRVIIPGEGGGHERGFHWEPGASEIKDNAPLDSTVF</sequence>
<protein>
    <submittedName>
        <fullName evidence="2">Uncharacterized protein</fullName>
    </submittedName>
</protein>
<evidence type="ECO:0000256" key="1">
    <source>
        <dbReference type="SAM" id="Coils"/>
    </source>
</evidence>
<name>A0A518F024_9BACT</name>
<feature type="coiled-coil region" evidence="1">
    <location>
        <begin position="24"/>
        <end position="72"/>
    </location>
</feature>
<dbReference type="InterPro" id="IPR018699">
    <property type="entry name" value="DUF2203"/>
</dbReference>
<proteinExistence type="predicted"/>
<evidence type="ECO:0000313" key="2">
    <source>
        <dbReference type="EMBL" id="QDV09688.1"/>
    </source>
</evidence>
<keyword evidence="1" id="KW-0175">Coiled coil</keyword>
<dbReference type="EMBL" id="CP036434">
    <property type="protein sequence ID" value="QDV09688.1"/>
    <property type="molecule type" value="Genomic_DNA"/>
</dbReference>
<dbReference type="AlphaFoldDB" id="A0A518F024"/>
<gene>
    <name evidence="2" type="ORF">Poly30_52470</name>
</gene>
<keyword evidence="3" id="KW-1185">Reference proteome</keyword>
<reference evidence="2 3" key="1">
    <citation type="submission" date="2019-02" db="EMBL/GenBank/DDBJ databases">
        <title>Deep-cultivation of Planctomycetes and their phenomic and genomic characterization uncovers novel biology.</title>
        <authorList>
            <person name="Wiegand S."/>
            <person name="Jogler M."/>
            <person name="Boedeker C."/>
            <person name="Pinto D."/>
            <person name="Vollmers J."/>
            <person name="Rivas-Marin E."/>
            <person name="Kohn T."/>
            <person name="Peeters S.H."/>
            <person name="Heuer A."/>
            <person name="Rast P."/>
            <person name="Oberbeckmann S."/>
            <person name="Bunk B."/>
            <person name="Jeske O."/>
            <person name="Meyerdierks A."/>
            <person name="Storesund J.E."/>
            <person name="Kallscheuer N."/>
            <person name="Luecker S."/>
            <person name="Lage O.M."/>
            <person name="Pohl T."/>
            <person name="Merkel B.J."/>
            <person name="Hornburger P."/>
            <person name="Mueller R.-W."/>
            <person name="Bruemmer F."/>
            <person name="Labrenz M."/>
            <person name="Spormann A.M."/>
            <person name="Op den Camp H."/>
            <person name="Overmann J."/>
            <person name="Amann R."/>
            <person name="Jetten M.S.M."/>
            <person name="Mascher T."/>
            <person name="Medema M.H."/>
            <person name="Devos D.P."/>
            <person name="Kaster A.-K."/>
            <person name="Ovreas L."/>
            <person name="Rohde M."/>
            <person name="Galperin M.Y."/>
            <person name="Jogler C."/>
        </authorList>
    </citation>
    <scope>NUCLEOTIDE SEQUENCE [LARGE SCALE GENOMIC DNA]</scope>
    <source>
        <strain evidence="2 3">Poly30</strain>
    </source>
</reference>
<dbReference type="RefSeq" id="WP_419190676.1">
    <property type="nucleotide sequence ID" value="NZ_CP036434.1"/>
</dbReference>